<dbReference type="RefSeq" id="WP_179754034.1">
    <property type="nucleotide sequence ID" value="NZ_JACCBU010000001.1"/>
</dbReference>
<protein>
    <submittedName>
        <fullName evidence="1">Uncharacterized protein</fullName>
    </submittedName>
</protein>
<dbReference type="Proteomes" id="UP000569914">
    <property type="component" value="Unassembled WGS sequence"/>
</dbReference>
<evidence type="ECO:0000313" key="1">
    <source>
        <dbReference type="EMBL" id="NYE72909.1"/>
    </source>
</evidence>
<evidence type="ECO:0000313" key="2">
    <source>
        <dbReference type="Proteomes" id="UP000569914"/>
    </source>
</evidence>
<dbReference type="EMBL" id="JACCBU010000001">
    <property type="protein sequence ID" value="NYE72909.1"/>
    <property type="molecule type" value="Genomic_DNA"/>
</dbReference>
<proteinExistence type="predicted"/>
<comment type="caution">
    <text evidence="1">The sequence shown here is derived from an EMBL/GenBank/DDBJ whole genome shotgun (WGS) entry which is preliminary data.</text>
</comment>
<accession>A0A7Y9I9T9</accession>
<organism evidence="1 2">
    <name type="scientific">Microlunatus parietis</name>
    <dbReference type="NCBI Taxonomy" id="682979"/>
    <lineage>
        <taxon>Bacteria</taxon>
        <taxon>Bacillati</taxon>
        <taxon>Actinomycetota</taxon>
        <taxon>Actinomycetes</taxon>
        <taxon>Propionibacteriales</taxon>
        <taxon>Propionibacteriaceae</taxon>
        <taxon>Microlunatus</taxon>
    </lineage>
</organism>
<keyword evidence="2" id="KW-1185">Reference proteome</keyword>
<reference evidence="1 2" key="1">
    <citation type="submission" date="2020-07" db="EMBL/GenBank/DDBJ databases">
        <title>Sequencing the genomes of 1000 actinobacteria strains.</title>
        <authorList>
            <person name="Klenk H.-P."/>
        </authorList>
    </citation>
    <scope>NUCLEOTIDE SEQUENCE [LARGE SCALE GENOMIC DNA]</scope>
    <source>
        <strain evidence="1 2">DSM 22083</strain>
    </source>
</reference>
<dbReference type="AlphaFoldDB" id="A0A7Y9I9T9"/>
<name>A0A7Y9I9T9_9ACTN</name>
<sequence length="243" mass="27148">MTKIVVIAVFVLIIVAVVVPRIRGRRSLQVRRKSLAALARNEGWRYTTEDPDRVALVQGLPEATGHARDVILSGIMRDDDPPRLAVSSRILNVLDGEVDEHRIQVFDWLVGRGSGSGRASVTRLHTVWAVRLPAVPYWVQAASLGQPHDGWRPGQWFRTDDEAFDRRFRVTADDPAHVRAGLTPQTRRLLLESDFDGWRLDAALGLLLLWTHSGRRFAPADRIGPMTRQAVHLAIEAGASTPR</sequence>
<gene>
    <name evidence="1" type="ORF">BKA15_004238</name>
</gene>